<sequence length="506" mass="59396">MTDWNQNLEYLFIFRTPKVTPKELSKRRITRSKLMKIPNNEGKISNKENVNPQLINIKNNTYKIHDRDITDGNFPNPFDISNHQRIFSQRKGQRKVKPEPFIMSEPHTICDVDDTFYKVIEGRPLRQFTDIKVYVRNIRDITLSKANAAYLNDQILQFEMKHTFEMEQYNKINKLFEKTKMNFVNFVKHSYQEAKAIQKTAEDKVLEVAKINEQLQVFSSRYVQLRNQLSSFLFSIDTLSMYGKFLNSLSPDWWRAEFDHLNLPQISTTSQSDVAVTSAASLDEYKPSIATIVPHLYFEEPKQLMGVYDNMSRQCLNYMKINLFAANIVNTVHKSRDVLNAQVKAEIDEMEEFIVMYESKIKFTEQKELEYKRVFEKLLFSEFQRLYASPENIKLFTCVQFVNTKVFGGPEDPKDSVRTLMHGLEMHYMELSSKMDSLDPKIVNLATRQMFAKDINTMQRAYLAQRTLKECDILSKALYTSFEPSRTLKKFKKAAKVSVQDEDKKK</sequence>
<organism evidence="1 2">
    <name type="scientific">Operophtera brumata</name>
    <name type="common">Winter moth</name>
    <name type="synonym">Phalaena brumata</name>
    <dbReference type="NCBI Taxonomy" id="104452"/>
    <lineage>
        <taxon>Eukaryota</taxon>
        <taxon>Metazoa</taxon>
        <taxon>Ecdysozoa</taxon>
        <taxon>Arthropoda</taxon>
        <taxon>Hexapoda</taxon>
        <taxon>Insecta</taxon>
        <taxon>Pterygota</taxon>
        <taxon>Neoptera</taxon>
        <taxon>Endopterygota</taxon>
        <taxon>Lepidoptera</taxon>
        <taxon>Glossata</taxon>
        <taxon>Ditrysia</taxon>
        <taxon>Geometroidea</taxon>
        <taxon>Geometridae</taxon>
        <taxon>Larentiinae</taxon>
        <taxon>Operophtera</taxon>
    </lineage>
</organism>
<comment type="caution">
    <text evidence="1">The sequence shown here is derived from an EMBL/GenBank/DDBJ whole genome shotgun (WGS) entry which is preliminary data.</text>
</comment>
<accession>A0A0L7L0T0</accession>
<evidence type="ECO:0008006" key="3">
    <source>
        <dbReference type="Google" id="ProtNLM"/>
    </source>
</evidence>
<dbReference type="AlphaFoldDB" id="A0A0L7L0T0"/>
<name>A0A0L7L0T0_OPEBR</name>
<dbReference type="STRING" id="104452.A0A0L7L0T0"/>
<gene>
    <name evidence="1" type="ORF">OBRU01_17665</name>
</gene>
<protein>
    <recommendedName>
        <fullName evidence="3">DUF4200 domain-containing protein</fullName>
    </recommendedName>
</protein>
<dbReference type="Proteomes" id="UP000037510">
    <property type="component" value="Unassembled WGS sequence"/>
</dbReference>
<keyword evidence="2" id="KW-1185">Reference proteome</keyword>
<evidence type="ECO:0000313" key="2">
    <source>
        <dbReference type="Proteomes" id="UP000037510"/>
    </source>
</evidence>
<proteinExistence type="predicted"/>
<evidence type="ECO:0000313" key="1">
    <source>
        <dbReference type="EMBL" id="KOB68884.1"/>
    </source>
</evidence>
<reference evidence="1 2" key="1">
    <citation type="journal article" date="2015" name="Genome Biol. Evol.">
        <title>The genome of winter moth (Operophtera brumata) provides a genomic perspective on sexual dimorphism and phenology.</title>
        <authorList>
            <person name="Derks M.F."/>
            <person name="Smit S."/>
            <person name="Salis L."/>
            <person name="Schijlen E."/>
            <person name="Bossers A."/>
            <person name="Mateman C."/>
            <person name="Pijl A.S."/>
            <person name="de Ridder D."/>
            <person name="Groenen M.A."/>
            <person name="Visser M.E."/>
            <person name="Megens H.J."/>
        </authorList>
    </citation>
    <scope>NUCLEOTIDE SEQUENCE [LARGE SCALE GENOMIC DNA]</scope>
    <source>
        <strain evidence="1">WM2013NL</strain>
        <tissue evidence="1">Head and thorax</tissue>
    </source>
</reference>
<dbReference type="EMBL" id="JTDY01003879">
    <property type="protein sequence ID" value="KOB68884.1"/>
    <property type="molecule type" value="Genomic_DNA"/>
</dbReference>